<name>A0A5B7ZS40_9GAMM</name>
<dbReference type="RefSeq" id="WP_139717031.1">
    <property type="nucleotide sequence ID" value="NZ_CP040871.1"/>
</dbReference>
<dbReference type="PROSITE" id="PS51257">
    <property type="entry name" value="PROKAR_LIPOPROTEIN"/>
    <property type="match status" value="1"/>
</dbReference>
<proteinExistence type="predicted"/>
<gene>
    <name evidence="3" type="ORF">FHQ07_12015</name>
</gene>
<reference evidence="3 4" key="1">
    <citation type="submission" date="2019-06" db="EMBL/GenBank/DDBJ databases">
        <title>Thermomonas aquatica sp. nov., isolated from an industrial wastewater treatment plant.</title>
        <authorList>
            <person name="Jeon J.H."/>
            <person name="Park D.-S."/>
        </authorList>
    </citation>
    <scope>NUCLEOTIDE SEQUENCE [LARGE SCALE GENOMIC DNA]</scope>
    <source>
        <strain evidence="3 4">SY21</strain>
    </source>
</reference>
<feature type="compositionally biased region" description="Pro residues" evidence="1">
    <location>
        <begin position="21"/>
        <end position="44"/>
    </location>
</feature>
<sequence length="241" mass="25365">MNRGLLLACIASALACACSPAPQPAPAPKPQATPAPVAPPPVPPKAEVAPKPVAQPETWELPGGLGPLTTRRELDARFGKANVREDTFAGAEGIGTYPALVIFPDDPRKRLELVLDADDPDAPIRELRVRSTDSLWHDASGLRAGMSLAELVALNGAPVSFYGLGWDYGGTVQDWHGGKLANAVGDPLFHRVTLSARKDADDAALPAGDATFRSDDAKWPAIGKDLVVDELGISWPSDGDE</sequence>
<feature type="signal peptide" evidence="2">
    <location>
        <begin position="1"/>
        <end position="17"/>
    </location>
</feature>
<accession>A0A5B7ZS40</accession>
<keyword evidence="2" id="KW-0732">Signal</keyword>
<dbReference type="OrthoDB" id="1144014at2"/>
<evidence type="ECO:0000256" key="2">
    <source>
        <dbReference type="SAM" id="SignalP"/>
    </source>
</evidence>
<organism evidence="3 4">
    <name type="scientific">Thermomonas aquatica</name>
    <dbReference type="NCBI Taxonomy" id="2202149"/>
    <lineage>
        <taxon>Bacteria</taxon>
        <taxon>Pseudomonadati</taxon>
        <taxon>Pseudomonadota</taxon>
        <taxon>Gammaproteobacteria</taxon>
        <taxon>Lysobacterales</taxon>
        <taxon>Lysobacteraceae</taxon>
        <taxon>Thermomonas</taxon>
    </lineage>
</organism>
<dbReference type="KEGG" id="thes:FHQ07_12015"/>
<evidence type="ECO:0000256" key="1">
    <source>
        <dbReference type="SAM" id="MobiDB-lite"/>
    </source>
</evidence>
<feature type="chain" id="PRO_5022908555" evidence="2">
    <location>
        <begin position="18"/>
        <end position="241"/>
    </location>
</feature>
<dbReference type="AlphaFoldDB" id="A0A5B7ZS40"/>
<keyword evidence="4" id="KW-1185">Reference proteome</keyword>
<evidence type="ECO:0000313" key="4">
    <source>
        <dbReference type="Proteomes" id="UP000308149"/>
    </source>
</evidence>
<dbReference type="Proteomes" id="UP000308149">
    <property type="component" value="Chromosome"/>
</dbReference>
<protein>
    <submittedName>
        <fullName evidence="3">Uncharacterized protein</fullName>
    </submittedName>
</protein>
<evidence type="ECO:0000313" key="3">
    <source>
        <dbReference type="EMBL" id="QDA57981.1"/>
    </source>
</evidence>
<feature type="compositionally biased region" description="Low complexity" evidence="1">
    <location>
        <begin position="45"/>
        <end position="56"/>
    </location>
</feature>
<dbReference type="EMBL" id="CP040871">
    <property type="protein sequence ID" value="QDA57981.1"/>
    <property type="molecule type" value="Genomic_DNA"/>
</dbReference>
<feature type="region of interest" description="Disordered" evidence="1">
    <location>
        <begin position="20"/>
        <end position="66"/>
    </location>
</feature>